<name>Q2R551_ORYSJ</name>
<feature type="region of interest" description="Disordered" evidence="1">
    <location>
        <begin position="206"/>
        <end position="238"/>
    </location>
</feature>
<dbReference type="EMBL" id="AC147925">
    <property type="protein sequence ID" value="AAX96177.1"/>
    <property type="molecule type" value="Genomic_DNA"/>
</dbReference>
<reference evidence="5" key="2">
    <citation type="journal article" date="2008" name="Nucleic Acids Res.">
        <title>The rice annotation project database (RAP-DB): 2008 update.</title>
        <authorList>
            <consortium name="The rice annotation project (RAP)"/>
        </authorList>
    </citation>
    <scope>GENOME REANNOTATION</scope>
    <source>
        <strain evidence="5">cv. Nipponbare</strain>
    </source>
</reference>
<organism evidence="4 5">
    <name type="scientific">Oryza sativa subsp. japonica</name>
    <name type="common">Rice</name>
    <dbReference type="NCBI Taxonomy" id="39947"/>
    <lineage>
        <taxon>Eukaryota</taxon>
        <taxon>Viridiplantae</taxon>
        <taxon>Streptophyta</taxon>
        <taxon>Embryophyta</taxon>
        <taxon>Tracheophyta</taxon>
        <taxon>Spermatophyta</taxon>
        <taxon>Magnoliopsida</taxon>
        <taxon>Liliopsida</taxon>
        <taxon>Poales</taxon>
        <taxon>Poaceae</taxon>
        <taxon>BOP clade</taxon>
        <taxon>Oryzoideae</taxon>
        <taxon>Oryzeae</taxon>
        <taxon>Oryzinae</taxon>
        <taxon>Oryza</taxon>
        <taxon>Oryza sativa</taxon>
    </lineage>
</organism>
<feature type="compositionally biased region" description="Low complexity" evidence="1">
    <location>
        <begin position="218"/>
        <end position="227"/>
    </location>
</feature>
<evidence type="ECO:0000313" key="5">
    <source>
        <dbReference type="Proteomes" id="UP000000763"/>
    </source>
</evidence>
<sequence length="238" mass="26829">MLARRWSPLCHAFSPLLCLLPLSLAAGPPSANLLSSPPNPSIAVASRWTSSFSLGIDFEGDGDESHLTDNGNGGEEQKRYEALDAPSFSLDIDGDEEHHWEEQWNLKELVLGNKYHRNPDAIMQKMDRQWMYADRRSKEFIEGVHYFLRVAEANKRNGFICCPCNKWFMPSYNCWTSHGEQGVEIEEDEVEDENIPDWAQYAGFEGNQTGEVDRDAGDNNAADDLCNTPETTKTSGCY</sequence>
<proteinExistence type="predicted"/>
<reference evidence="5" key="1">
    <citation type="journal article" date="2005" name="Nature">
        <title>The map-based sequence of the rice genome.</title>
        <authorList>
            <consortium name="International rice genome sequencing project (IRGSP)"/>
            <person name="Matsumoto T."/>
            <person name="Wu J."/>
            <person name="Kanamori H."/>
            <person name="Katayose Y."/>
            <person name="Fujisawa M."/>
            <person name="Namiki N."/>
            <person name="Mizuno H."/>
            <person name="Yamamoto K."/>
            <person name="Antonio B.A."/>
            <person name="Baba T."/>
            <person name="Sakata K."/>
            <person name="Nagamura Y."/>
            <person name="Aoki H."/>
            <person name="Arikawa K."/>
            <person name="Arita K."/>
            <person name="Bito T."/>
            <person name="Chiden Y."/>
            <person name="Fujitsuka N."/>
            <person name="Fukunaka R."/>
            <person name="Hamada M."/>
            <person name="Harada C."/>
            <person name="Hayashi A."/>
            <person name="Hijishita S."/>
            <person name="Honda M."/>
            <person name="Hosokawa S."/>
            <person name="Ichikawa Y."/>
            <person name="Idonuma A."/>
            <person name="Iijima M."/>
            <person name="Ikeda M."/>
            <person name="Ikeno M."/>
            <person name="Ito K."/>
            <person name="Ito S."/>
            <person name="Ito T."/>
            <person name="Ito Y."/>
            <person name="Ito Y."/>
            <person name="Iwabuchi A."/>
            <person name="Kamiya K."/>
            <person name="Karasawa W."/>
            <person name="Kurita K."/>
            <person name="Katagiri S."/>
            <person name="Kikuta A."/>
            <person name="Kobayashi H."/>
            <person name="Kobayashi N."/>
            <person name="Machita K."/>
            <person name="Maehara T."/>
            <person name="Masukawa M."/>
            <person name="Mizubayashi T."/>
            <person name="Mukai Y."/>
            <person name="Nagasaki H."/>
            <person name="Nagata Y."/>
            <person name="Naito S."/>
            <person name="Nakashima M."/>
            <person name="Nakama Y."/>
            <person name="Nakamichi Y."/>
            <person name="Nakamura M."/>
            <person name="Meguro A."/>
            <person name="Negishi M."/>
            <person name="Ohta I."/>
            <person name="Ohta T."/>
            <person name="Okamoto M."/>
            <person name="Ono N."/>
            <person name="Saji S."/>
            <person name="Sakaguchi M."/>
            <person name="Sakai K."/>
            <person name="Shibata M."/>
            <person name="Shimokawa T."/>
            <person name="Song J."/>
            <person name="Takazaki Y."/>
            <person name="Terasawa K."/>
            <person name="Tsugane M."/>
            <person name="Tsuji K."/>
            <person name="Ueda S."/>
            <person name="Waki K."/>
            <person name="Yamagata H."/>
            <person name="Yamamoto M."/>
            <person name="Yamamoto S."/>
            <person name="Yamane H."/>
            <person name="Yoshiki S."/>
            <person name="Yoshihara R."/>
            <person name="Yukawa K."/>
            <person name="Zhong H."/>
            <person name="Yano M."/>
            <person name="Yuan Q."/>
            <person name="Ouyang S."/>
            <person name="Liu J."/>
            <person name="Jones K.M."/>
            <person name="Gansberger K."/>
            <person name="Moffat K."/>
            <person name="Hill J."/>
            <person name="Bera J."/>
            <person name="Fadrosh D."/>
            <person name="Jin S."/>
            <person name="Johri S."/>
            <person name="Kim M."/>
            <person name="Overton L."/>
            <person name="Reardon M."/>
            <person name="Tsitrin T."/>
            <person name="Vuong H."/>
            <person name="Weaver B."/>
            <person name="Ciecko A."/>
            <person name="Tallon L."/>
            <person name="Jackson J."/>
            <person name="Pai G."/>
            <person name="Aken S.V."/>
            <person name="Utterback T."/>
            <person name="Reidmuller S."/>
            <person name="Feldblyum T."/>
            <person name="Hsiao J."/>
            <person name="Zismann V."/>
            <person name="Iobst S."/>
            <person name="de Vazeille A.R."/>
            <person name="Buell C.R."/>
            <person name="Ying K."/>
            <person name="Li Y."/>
            <person name="Lu T."/>
            <person name="Huang Y."/>
            <person name="Zhao Q."/>
            <person name="Feng Q."/>
            <person name="Zhang L."/>
            <person name="Zhu J."/>
            <person name="Weng Q."/>
            <person name="Mu J."/>
            <person name="Lu Y."/>
            <person name="Fan D."/>
            <person name="Liu Y."/>
            <person name="Guan J."/>
            <person name="Zhang Y."/>
            <person name="Yu S."/>
            <person name="Liu X."/>
            <person name="Zhang Y."/>
            <person name="Hong G."/>
            <person name="Han B."/>
            <person name="Choisne N."/>
            <person name="Demange N."/>
            <person name="Orjeda G."/>
            <person name="Samain S."/>
            <person name="Cattolico L."/>
            <person name="Pelletier E."/>
            <person name="Couloux A."/>
            <person name="Segurens B."/>
            <person name="Wincker P."/>
            <person name="D'Hont A."/>
            <person name="Scarpelli C."/>
            <person name="Weissenbach J."/>
            <person name="Salanoubat M."/>
            <person name="Quetier F."/>
            <person name="Yu Y."/>
            <person name="Kim H.R."/>
            <person name="Rambo T."/>
            <person name="Currie J."/>
            <person name="Collura K."/>
            <person name="Luo M."/>
            <person name="Yang T."/>
            <person name="Ammiraju J.S.S."/>
            <person name="Engler F."/>
            <person name="Soderlund C."/>
            <person name="Wing R.A."/>
            <person name="Palmer L.E."/>
            <person name="de la Bastide M."/>
            <person name="Spiegel L."/>
            <person name="Nascimento L."/>
            <person name="Zutavern T."/>
            <person name="O'Shaughnessy A."/>
            <person name="Dike S."/>
            <person name="Dedhia N."/>
            <person name="Preston R."/>
            <person name="Balija V."/>
            <person name="McCombie W.R."/>
            <person name="Chow T."/>
            <person name="Chen H."/>
            <person name="Chung M."/>
            <person name="Chen C."/>
            <person name="Shaw J."/>
            <person name="Wu H."/>
            <person name="Hsiao K."/>
            <person name="Chao Y."/>
            <person name="Chu M."/>
            <person name="Cheng C."/>
            <person name="Hour A."/>
            <person name="Lee P."/>
            <person name="Lin S."/>
            <person name="Lin Y."/>
            <person name="Liou J."/>
            <person name="Liu S."/>
            <person name="Hsing Y."/>
            <person name="Raghuvanshi S."/>
            <person name="Mohanty A."/>
            <person name="Bharti A.K."/>
            <person name="Gaur A."/>
            <person name="Gupta V."/>
            <person name="Kumar D."/>
            <person name="Ravi V."/>
            <person name="Vij S."/>
            <person name="Kapur A."/>
            <person name="Khurana P."/>
            <person name="Khurana P."/>
            <person name="Khurana J.P."/>
            <person name="Tyagi A.K."/>
            <person name="Gaikwad K."/>
            <person name="Singh A."/>
            <person name="Dalal V."/>
            <person name="Srivastava S."/>
            <person name="Dixit A."/>
            <person name="Pal A.K."/>
            <person name="Ghazi I.A."/>
            <person name="Yadav M."/>
            <person name="Pandit A."/>
            <person name="Bhargava A."/>
            <person name="Sureshbabu K."/>
            <person name="Batra K."/>
            <person name="Sharma T.R."/>
            <person name="Mohapatra T."/>
            <person name="Singh N.K."/>
            <person name="Messing J."/>
            <person name="Nelson A.B."/>
            <person name="Fuks G."/>
            <person name="Kavchok S."/>
            <person name="Keizer G."/>
            <person name="Linton E."/>
            <person name="Llaca V."/>
            <person name="Song R."/>
            <person name="Tanyolac B."/>
            <person name="Young S."/>
            <person name="Ho-Il K."/>
            <person name="Hahn J.H."/>
            <person name="Sangsakoo G."/>
            <person name="Vanavichit A."/>
            <person name="de Mattos Luiz.A.T."/>
            <person name="Zimmer P.D."/>
            <person name="Malone G."/>
            <person name="Dellagostin O."/>
            <person name="de Oliveira A.C."/>
            <person name="Bevan M."/>
            <person name="Bancroft I."/>
            <person name="Minx P."/>
            <person name="Cordum H."/>
            <person name="Wilson R."/>
            <person name="Cheng Z."/>
            <person name="Jin W."/>
            <person name="Jiang J."/>
            <person name="Leong S.A."/>
            <person name="Iwama H."/>
            <person name="Gojobori T."/>
            <person name="Itoh T."/>
            <person name="Niimura Y."/>
            <person name="Fujii Y."/>
            <person name="Habara T."/>
            <person name="Sakai H."/>
            <person name="Sato Y."/>
            <person name="Wilson G."/>
            <person name="Kumar K."/>
            <person name="McCouch S."/>
            <person name="Juretic N."/>
            <person name="Hoen D."/>
            <person name="Wright S."/>
            <person name="Bruskiewich R."/>
            <person name="Bureau T."/>
            <person name="Miyao A."/>
            <person name="Hirochika H."/>
            <person name="Nishikawa T."/>
            <person name="Kadowaki K."/>
            <person name="Sugiura M."/>
            <person name="Burr B."/>
            <person name="Sasaki T."/>
        </authorList>
    </citation>
    <scope>NUCLEOTIDE SEQUENCE [LARGE SCALE GENOMIC DNA]</scope>
    <source>
        <strain evidence="5">cv. Nipponbare</strain>
    </source>
</reference>
<dbReference type="InterPro" id="IPR029480">
    <property type="entry name" value="Transpos_assoc"/>
</dbReference>
<dbReference type="Proteomes" id="UP000000763">
    <property type="component" value="Chromosome 11"/>
</dbReference>
<protein>
    <submittedName>
        <fullName evidence="4">Transposon protein, putative, CACTA, En/Spm sub-class</fullName>
    </submittedName>
</protein>
<evidence type="ECO:0000256" key="1">
    <source>
        <dbReference type="SAM" id="MobiDB-lite"/>
    </source>
</evidence>
<feature type="domain" description="Transposase-associated" evidence="3">
    <location>
        <begin position="128"/>
        <end position="166"/>
    </location>
</feature>
<evidence type="ECO:0000259" key="3">
    <source>
        <dbReference type="Pfam" id="PF13963"/>
    </source>
</evidence>
<dbReference type="AlphaFoldDB" id="Q2R551"/>
<feature type="compositionally biased region" description="Polar residues" evidence="1">
    <location>
        <begin position="228"/>
        <end position="238"/>
    </location>
</feature>
<evidence type="ECO:0000256" key="2">
    <source>
        <dbReference type="SAM" id="SignalP"/>
    </source>
</evidence>
<keyword evidence="2" id="KW-0732">Signal</keyword>
<evidence type="ECO:0000313" key="4">
    <source>
        <dbReference type="EMBL" id="AAX96177.1"/>
    </source>
</evidence>
<gene>
    <name evidence="4" type="ordered locus">LOC_Os11g26220</name>
</gene>
<feature type="signal peptide" evidence="2">
    <location>
        <begin position="1"/>
        <end position="25"/>
    </location>
</feature>
<accession>Q2R551</accession>
<dbReference type="Pfam" id="PF13963">
    <property type="entry name" value="Transpos_assoc"/>
    <property type="match status" value="1"/>
</dbReference>
<feature type="chain" id="PRO_5024333675" evidence="2">
    <location>
        <begin position="26"/>
        <end position="238"/>
    </location>
</feature>